<dbReference type="EMBL" id="JAHLQI010000003">
    <property type="protein sequence ID" value="MBU5490515.1"/>
    <property type="molecule type" value="Genomic_DNA"/>
</dbReference>
<keyword evidence="1" id="KW-0732">Signal</keyword>
<dbReference type="RefSeq" id="WP_216470167.1">
    <property type="nucleotide sequence ID" value="NZ_JAHLQI010000003.1"/>
</dbReference>
<dbReference type="Proteomes" id="UP000783588">
    <property type="component" value="Unassembled WGS sequence"/>
</dbReference>
<keyword evidence="3" id="KW-1185">Reference proteome</keyword>
<name>A0ABS6ES46_9FIRM</name>
<organism evidence="2 3">
    <name type="scientific">Butyricicoccus intestinisimiae</name>
    <dbReference type="NCBI Taxonomy" id="2841509"/>
    <lineage>
        <taxon>Bacteria</taxon>
        <taxon>Bacillati</taxon>
        <taxon>Bacillota</taxon>
        <taxon>Clostridia</taxon>
        <taxon>Eubacteriales</taxon>
        <taxon>Butyricicoccaceae</taxon>
        <taxon>Butyricicoccus</taxon>
    </lineage>
</organism>
<accession>A0ABS6ES46</accession>
<feature type="signal peptide" evidence="1">
    <location>
        <begin position="1"/>
        <end position="24"/>
    </location>
</feature>
<evidence type="ECO:0000313" key="2">
    <source>
        <dbReference type="EMBL" id="MBU5490515.1"/>
    </source>
</evidence>
<evidence type="ECO:0008006" key="4">
    <source>
        <dbReference type="Google" id="ProtNLM"/>
    </source>
</evidence>
<evidence type="ECO:0000313" key="3">
    <source>
        <dbReference type="Proteomes" id="UP000783588"/>
    </source>
</evidence>
<proteinExistence type="predicted"/>
<sequence length="340" mass="36042">MKKRLTAGLLAVCLLTGLTGCSSDQLTEQVTDKLLSSDDGIAFAVDKPVKDDSMTLTVRSITLSDAVYAPLTTDSEGAYTAYYTEDGTGKEQDADKDSVYLDCTADIKNTGDQALDLEDDLFFYAITGGKVYGDYMAFTESDGGAKLADADTLDVGKTARVHYAIILPADVDANALDVAFMLPSAETVYRVAFPKLAVTDRSLPVGGAVKTNNGAMLTIESAKLVSSIDPVTSAGGDTSVQLMEGGNMVDVVLTIQNNSDTDLPLGTLFSGRMTMDSISRLGTPLLEADMDLQYTGSIPAGTSATAHLVFDADGMSRDLQATDSYYLYADGVYYPIVIEQ</sequence>
<evidence type="ECO:0000256" key="1">
    <source>
        <dbReference type="SAM" id="SignalP"/>
    </source>
</evidence>
<protein>
    <recommendedName>
        <fullName evidence="4">DUF4352 domain-containing protein</fullName>
    </recommendedName>
</protein>
<feature type="chain" id="PRO_5047369457" description="DUF4352 domain-containing protein" evidence="1">
    <location>
        <begin position="25"/>
        <end position="340"/>
    </location>
</feature>
<comment type="caution">
    <text evidence="2">The sequence shown here is derived from an EMBL/GenBank/DDBJ whole genome shotgun (WGS) entry which is preliminary data.</text>
</comment>
<dbReference type="PROSITE" id="PS51257">
    <property type="entry name" value="PROKAR_LIPOPROTEIN"/>
    <property type="match status" value="1"/>
</dbReference>
<gene>
    <name evidence="2" type="ORF">KQI75_07760</name>
</gene>
<reference evidence="2 3" key="1">
    <citation type="submission" date="2021-06" db="EMBL/GenBank/DDBJ databases">
        <authorList>
            <person name="Sun Q."/>
            <person name="Li D."/>
        </authorList>
    </citation>
    <scope>NUCLEOTIDE SEQUENCE [LARGE SCALE GENOMIC DNA]</scope>
    <source>
        <strain evidence="2 3">MSJd-7</strain>
    </source>
</reference>